<feature type="compositionally biased region" description="Polar residues" evidence="1">
    <location>
        <begin position="597"/>
        <end position="610"/>
    </location>
</feature>
<name>A0ABM0K0X4_APLCA</name>
<feature type="region of interest" description="Disordered" evidence="1">
    <location>
        <begin position="779"/>
        <end position="904"/>
    </location>
</feature>
<accession>A0ABM0K0X4</accession>
<feature type="compositionally biased region" description="Polar residues" evidence="1">
    <location>
        <begin position="929"/>
        <end position="939"/>
    </location>
</feature>
<feature type="compositionally biased region" description="Basic and acidic residues" evidence="1">
    <location>
        <begin position="956"/>
        <end position="965"/>
    </location>
</feature>
<keyword evidence="2" id="KW-1185">Reference proteome</keyword>
<dbReference type="Proteomes" id="UP000694888">
    <property type="component" value="Unplaced"/>
</dbReference>
<proteinExistence type="predicted"/>
<feature type="compositionally biased region" description="Polar residues" evidence="1">
    <location>
        <begin position="816"/>
        <end position="826"/>
    </location>
</feature>
<feature type="region of interest" description="Disordered" evidence="1">
    <location>
        <begin position="925"/>
        <end position="965"/>
    </location>
</feature>
<sequence>MASPDAQENHSMDIPSLGMSELFRKAHFSCKFHGENVSVQRGFVSTSTYSKAHGQCLMQEPLTPGQTFQLSCCGTGVIKLGAFPSKRDAVNWLESGQHLGKFCQPLRIRIALLRSFDCSLEPYGRFLELNEKERLSGCWKAVYQLPAGPYTVLGFDIAFGDVEVSLSRFSSSFCPSFDRRFCSRHVNVHGPMASLKHDSPTTLSCLSLRHNWLRQGTSVHLRVSCIPSEPSMGYFRVCLSSYDSIVARGGGVQFTGSQDFPEVRGQLHKVKDDDIFLTIEVVDDKHVLLRMGWDPQAVDQRREVIFVDLSKRQCLVFEQFKVSLEVWKSEPQGNPTTPAPARSAVDGSWGHIPFPAEGHIPKRAKRELPKLPVVRPERSPQSDAATQVYADITNSGRESRHNSGPAMGTTPTHHGPMPVMEKGERQADEEEEEYMRMCRPPPPPRPHLTSRDIHIGLNEDLVTRLTYVNVGQEGDISASSRQRDRHSVGESSRPAAGRRILKQTYPLSLTRPDAKMIDMAGGAPVTNPGASNPADETSKTDVGSSNIGLPEHMKVRHAPAFRRRTETGTGVEKDGDHCSNYEDICLPAWARELKSRSGCNPSAERISSSQDKSKEEDIAGVNNARSKCVLSENVHTSEGEQESVDQNDNFCANLLDCDLVHPSESLMNTDHHKVSSLPSLPGSSGCTSLRGGEPAVDLDGTSDSSFMLCLRSSLDVGSRSEVLGTSHSLSLRPDVNPLNLTLASADVHFSPQDAGAVSFNECSRDIENLKERLPACTVPKRVVSSSRDSEDSDGSGHRRGSGSDSPDSLTCLKTCGSGQSRGSPDSMTHLKACRSGQSRGSPDSMTHLKACRSGQGKGSPDSMTHLKSCSSGQGRGRGSDSPDSLTHLKACGSGPQAEGGEDMLDGAPLQVTEALSLVPPVLPCRDGQRSSGSRINLNSPGDPKWPQYTAPKMKSTPHENVRRCTDGSTREDASLLCFPAAACESRAAAVSNLERCSSAPRAICSVQAWSNELNRPQRVHSVRCKPQTKVQFDWNIVQSSNLNSIADLKDCVDSNTDSSSSSSVETSLSCGVVTPESHNVATPEPRNVVTPEPCNVVTSEPRNVVTPEPRNVVTPEPRNVVTPEPRNVVTPEPCNVVTPEPRNVVTPEPRNVVTPEPCNVVTPEPRNVVTPEPRDEVISAPCDVILLETGSCITCPPHVLDALRK</sequence>
<reference evidence="3" key="1">
    <citation type="submission" date="2025-08" db="UniProtKB">
        <authorList>
            <consortium name="RefSeq"/>
        </authorList>
    </citation>
    <scope>IDENTIFICATION</scope>
</reference>
<dbReference type="Pfam" id="PF02389">
    <property type="entry name" value="Cornifin"/>
    <property type="match status" value="1"/>
</dbReference>
<protein>
    <submittedName>
        <fullName evidence="3">Uncharacterized protein LOC101851668</fullName>
    </submittedName>
</protein>
<dbReference type="RefSeq" id="XP_005106164.3">
    <property type="nucleotide sequence ID" value="XM_005106107.3"/>
</dbReference>
<feature type="region of interest" description="Disordered" evidence="1">
    <location>
        <begin position="597"/>
        <end position="620"/>
    </location>
</feature>
<evidence type="ECO:0000256" key="1">
    <source>
        <dbReference type="SAM" id="MobiDB-lite"/>
    </source>
</evidence>
<feature type="region of interest" description="Disordered" evidence="1">
    <location>
        <begin position="518"/>
        <end position="548"/>
    </location>
</feature>
<feature type="region of interest" description="Disordered" evidence="1">
    <location>
        <begin position="395"/>
        <end position="447"/>
    </location>
</feature>
<evidence type="ECO:0000313" key="3">
    <source>
        <dbReference type="RefSeq" id="XP_005106164.3"/>
    </source>
</evidence>
<organism evidence="2 3">
    <name type="scientific">Aplysia californica</name>
    <name type="common">California sea hare</name>
    <dbReference type="NCBI Taxonomy" id="6500"/>
    <lineage>
        <taxon>Eukaryota</taxon>
        <taxon>Metazoa</taxon>
        <taxon>Spiralia</taxon>
        <taxon>Lophotrochozoa</taxon>
        <taxon>Mollusca</taxon>
        <taxon>Gastropoda</taxon>
        <taxon>Heterobranchia</taxon>
        <taxon>Euthyneura</taxon>
        <taxon>Tectipleura</taxon>
        <taxon>Aplysiida</taxon>
        <taxon>Aplysioidea</taxon>
        <taxon>Aplysiidae</taxon>
        <taxon>Aplysia</taxon>
    </lineage>
</organism>
<feature type="compositionally biased region" description="Polar residues" evidence="1">
    <location>
        <begin position="835"/>
        <end position="844"/>
    </location>
</feature>
<feature type="region of interest" description="Disordered" evidence="1">
    <location>
        <begin position="1099"/>
        <end position="1126"/>
    </location>
</feature>
<evidence type="ECO:0000313" key="2">
    <source>
        <dbReference type="Proteomes" id="UP000694888"/>
    </source>
</evidence>
<feature type="region of interest" description="Disordered" evidence="1">
    <location>
        <begin position="474"/>
        <end position="502"/>
    </location>
</feature>
<gene>
    <name evidence="3" type="primary">LOC101851668</name>
</gene>
<dbReference type="GeneID" id="101851668"/>